<feature type="transmembrane region" description="Helical" evidence="1">
    <location>
        <begin position="166"/>
        <end position="185"/>
    </location>
</feature>
<keyword evidence="1" id="KW-0472">Membrane</keyword>
<accession>A0A930BPJ8</accession>
<comment type="caution">
    <text evidence="2">The sequence shown here is derived from an EMBL/GenBank/DDBJ whole genome shotgun (WGS) entry which is preliminary data.</text>
</comment>
<protein>
    <submittedName>
        <fullName evidence="2">Paraquat-inducible protein A</fullName>
    </submittedName>
</protein>
<dbReference type="EMBL" id="JABZMI010000021">
    <property type="protein sequence ID" value="MBF1163879.1"/>
    <property type="molecule type" value="Genomic_DNA"/>
</dbReference>
<feature type="transmembrane region" description="Helical" evidence="1">
    <location>
        <begin position="91"/>
        <end position="115"/>
    </location>
</feature>
<dbReference type="InterPro" id="IPR007498">
    <property type="entry name" value="PqiA-like"/>
</dbReference>
<feature type="transmembrane region" description="Helical" evidence="1">
    <location>
        <begin position="44"/>
        <end position="67"/>
    </location>
</feature>
<gene>
    <name evidence="2" type="ORF">HXL68_02455</name>
</gene>
<name>A0A930BPJ8_9RHOO</name>
<dbReference type="AlphaFoldDB" id="A0A930BPJ8"/>
<evidence type="ECO:0000256" key="1">
    <source>
        <dbReference type="SAM" id="Phobius"/>
    </source>
</evidence>
<sequence>MTACHECDLLLREIDLSAEKGTVACPRCGAELYRVGHNSLERSLALTCAALVLLVIANTFPIVGLNIQGHEIETTVFGAARQLWRDDMPGVAVLLLATTVLIPLIELCALGWLLLPLHLGYRPAGFSRVFRALQLAHPWAMVEVFILGVLVSLVKLSHLADVLPGPAIWCFGALMLVLSVLSSIVDYRELWQTWEAAEA</sequence>
<feature type="transmembrane region" description="Helical" evidence="1">
    <location>
        <begin position="135"/>
        <end position="154"/>
    </location>
</feature>
<keyword evidence="1" id="KW-0812">Transmembrane</keyword>
<keyword evidence="1" id="KW-1133">Transmembrane helix</keyword>
<proteinExistence type="predicted"/>
<evidence type="ECO:0000313" key="2">
    <source>
        <dbReference type="EMBL" id="MBF1163879.1"/>
    </source>
</evidence>
<dbReference type="Pfam" id="PF04403">
    <property type="entry name" value="PqiA"/>
    <property type="match status" value="1"/>
</dbReference>
<organism evidence="2 3">
    <name type="scientific">Dechloromonas agitata</name>
    <dbReference type="NCBI Taxonomy" id="73030"/>
    <lineage>
        <taxon>Bacteria</taxon>
        <taxon>Pseudomonadati</taxon>
        <taxon>Pseudomonadota</taxon>
        <taxon>Betaproteobacteria</taxon>
        <taxon>Rhodocyclales</taxon>
        <taxon>Azonexaceae</taxon>
        <taxon>Dechloromonas</taxon>
    </lineage>
</organism>
<evidence type="ECO:0000313" key="3">
    <source>
        <dbReference type="Proteomes" id="UP000718593"/>
    </source>
</evidence>
<dbReference type="Proteomes" id="UP000718593">
    <property type="component" value="Unassembled WGS sequence"/>
</dbReference>
<reference evidence="2" key="1">
    <citation type="submission" date="2020-04" db="EMBL/GenBank/DDBJ databases">
        <title>Deep metagenomics examines the oral microbiome during advanced dental caries in children, revealing novel taxa and co-occurrences with host molecules.</title>
        <authorList>
            <person name="Baker J.L."/>
            <person name="Morton J.T."/>
            <person name="Dinis M."/>
            <person name="Alvarez R."/>
            <person name="Tran N.C."/>
            <person name="Knight R."/>
            <person name="Edlund A."/>
        </authorList>
    </citation>
    <scope>NUCLEOTIDE SEQUENCE</scope>
    <source>
        <strain evidence="2">JCVI_32_bin.24</strain>
    </source>
</reference>